<accession>A0AAU8CAR6</accession>
<dbReference type="InterPro" id="IPR006311">
    <property type="entry name" value="TAT_signal"/>
</dbReference>
<dbReference type="AlphaFoldDB" id="A0AAU8CAR6"/>
<protein>
    <recommendedName>
        <fullName evidence="2">Tat (Twin-arginine translocation) pathway signal sequence</fullName>
    </recommendedName>
</protein>
<proteinExistence type="predicted"/>
<evidence type="ECO:0000313" key="1">
    <source>
        <dbReference type="EMBL" id="XCF15807.1"/>
    </source>
</evidence>
<organism evidence="1">
    <name type="scientific">Halobacterium sp. NMX12-1</name>
    <dbReference type="NCBI Taxonomy" id="3166650"/>
    <lineage>
        <taxon>Archaea</taxon>
        <taxon>Methanobacteriati</taxon>
        <taxon>Methanobacteriota</taxon>
        <taxon>Stenosarchaea group</taxon>
        <taxon>Halobacteria</taxon>
        <taxon>Halobacteriales</taxon>
        <taxon>Halobacteriaceae</taxon>
        <taxon>Halobacterium</taxon>
    </lineage>
</organism>
<dbReference type="EMBL" id="CP159204">
    <property type="protein sequence ID" value="XCF15807.1"/>
    <property type="molecule type" value="Genomic_DNA"/>
</dbReference>
<dbReference type="KEGG" id="hanx:ABSL23_11240"/>
<gene>
    <name evidence="1" type="ORF">ABSL23_11240</name>
</gene>
<dbReference type="GeneID" id="91109730"/>
<reference evidence="1" key="1">
    <citation type="submission" date="2024-06" db="EMBL/GenBank/DDBJ databases">
        <title>Genome Sequence of an extremely halophilic archaeon isolated from Permian era halite, Salado Formation, Carlsbad, New Mexico: Halobacterium sp. strain NMX12-1.</title>
        <authorList>
            <person name="Sotoa L."/>
            <person name="DasSarma P."/>
            <person name="Anton B.P."/>
            <person name="Vincze T."/>
            <person name="Verma I."/>
            <person name="Eralp B."/>
            <person name="Powers D.W."/>
            <person name="Dozier B.L."/>
            <person name="Roberts R.J."/>
            <person name="DasSarma S."/>
        </authorList>
    </citation>
    <scope>NUCLEOTIDE SEQUENCE</scope>
    <source>
        <strain evidence="1">NMX12-1</strain>
    </source>
</reference>
<evidence type="ECO:0008006" key="2">
    <source>
        <dbReference type="Google" id="ProtNLM"/>
    </source>
</evidence>
<sequence length="323" mass="34155">MSDKQTRRTFMRTTGVAAGAAILPGFASATPEEESNIEAEVDTVVENGIKHAVSIARNPDTGEIDGSIISISDPEADQTEDGNSLTEVSPEMYDISADVLSEVEPNIFDGQKQSANTDATAKSEDQDSKVWDELRKTADVDTAPDGPSIQAKSILQDVIEEIAAGTKDSIDRIGLYFEDSPKGTDCDAAANSKQHRQLGASIEYEKVPGNLTTTVLTSVLGTLAVAALSGSSLAPLGTVAGAVAGFAINQLKDSTYITMAFRDLDACAIGVCAPSIRVLVSGVWMDRDTDMLTVNGTPDFPALHLENFAVMDVGYEEIQEISS</sequence>
<dbReference type="PROSITE" id="PS51318">
    <property type="entry name" value="TAT"/>
    <property type="match status" value="1"/>
</dbReference>
<dbReference type="RefSeq" id="WP_353633819.1">
    <property type="nucleotide sequence ID" value="NZ_CP159204.1"/>
</dbReference>
<name>A0AAU8CAR6_9EURY</name>